<dbReference type="Proteomes" id="UP000054422">
    <property type="component" value="Unassembled WGS sequence"/>
</dbReference>
<dbReference type="RefSeq" id="WP_035886934.1">
    <property type="nucleotide sequence ID" value="NZ_JNCF01000003.1"/>
</dbReference>
<keyword evidence="1" id="KW-0732">Signal</keyword>
<accession>A0A0A2SU12</accession>
<dbReference type="OrthoDB" id="5639090at2"/>
<sequence>MINMKLKAALIVCLSVLTLGVYANSLSKETILQQCRDLSSLVASLVTSQEKRACAEKLALASMHIDTAIDWIIEDVYHAARQELDNASYALQYAELSSCNRYIQISHSKFEAQRLKNLL</sequence>
<gene>
    <name evidence="2" type="ORF">EP47_04135</name>
</gene>
<feature type="signal peptide" evidence="1">
    <location>
        <begin position="1"/>
        <end position="23"/>
    </location>
</feature>
<name>A0A0A2SU12_9GAMM</name>
<keyword evidence="3" id="KW-1185">Reference proteome</keyword>
<dbReference type="EMBL" id="JNCF01000003">
    <property type="protein sequence ID" value="KGP64247.1"/>
    <property type="molecule type" value="Genomic_DNA"/>
</dbReference>
<comment type="caution">
    <text evidence="2">The sequence shown here is derived from an EMBL/GenBank/DDBJ whole genome shotgun (WGS) entry which is preliminary data.</text>
</comment>
<protein>
    <submittedName>
        <fullName evidence="2">Uncharacterized protein</fullName>
    </submittedName>
</protein>
<organism evidence="2 3">
    <name type="scientific">Legionella norrlandica</name>
    <dbReference type="NCBI Taxonomy" id="1498499"/>
    <lineage>
        <taxon>Bacteria</taxon>
        <taxon>Pseudomonadati</taxon>
        <taxon>Pseudomonadota</taxon>
        <taxon>Gammaproteobacteria</taxon>
        <taxon>Legionellales</taxon>
        <taxon>Legionellaceae</taxon>
        <taxon>Legionella</taxon>
    </lineage>
</organism>
<evidence type="ECO:0000313" key="2">
    <source>
        <dbReference type="EMBL" id="KGP64247.1"/>
    </source>
</evidence>
<evidence type="ECO:0000256" key="1">
    <source>
        <dbReference type="SAM" id="SignalP"/>
    </source>
</evidence>
<evidence type="ECO:0000313" key="3">
    <source>
        <dbReference type="Proteomes" id="UP000054422"/>
    </source>
</evidence>
<feature type="chain" id="PRO_5001993859" evidence="1">
    <location>
        <begin position="24"/>
        <end position="119"/>
    </location>
</feature>
<dbReference type="AlphaFoldDB" id="A0A0A2SU12"/>
<proteinExistence type="predicted"/>
<reference evidence="2 3" key="1">
    <citation type="submission" date="2014-05" db="EMBL/GenBank/DDBJ databases">
        <authorList>
            <person name="Rizzardi K."/>
            <person name="Winiecka-Krusnell J."/>
            <person name="Ramliden M."/>
            <person name="Alm E."/>
            <person name="Andersson S."/>
            <person name="Byfors S."/>
        </authorList>
    </citation>
    <scope>NUCLEOTIDE SEQUENCE [LARGE SCALE GENOMIC DNA]</scope>
    <source>
        <strain evidence="2 3">LEGN</strain>
    </source>
</reference>